<dbReference type="AlphaFoldDB" id="A0A6A6I1F3"/>
<name>A0A6A6I1F3_9PLEO</name>
<dbReference type="Proteomes" id="UP000800094">
    <property type="component" value="Unassembled WGS sequence"/>
</dbReference>
<feature type="region of interest" description="Disordered" evidence="2">
    <location>
        <begin position="397"/>
        <end position="424"/>
    </location>
</feature>
<evidence type="ECO:0000256" key="2">
    <source>
        <dbReference type="SAM" id="MobiDB-lite"/>
    </source>
</evidence>
<dbReference type="InterPro" id="IPR050411">
    <property type="entry name" value="AlphaKG_dependent_hydroxylases"/>
</dbReference>
<sequence>MAPSMVLSPLIEPYYSKSIERKYQLRFGTGRFRHEAPQPRGAKIEYLPNWNEFIARRARRLLAGGVEAEVPEGWPARLSGRMAWKGQDFDGEDEFAYRLSEQEKVEIDEALKHFKDQELDGDEVSQKNFPLPTFAPHLARICEEIYTGRGAMTIRGLDVNKYTPADLVVVFLGISSYIAEKRGLQDRDCNMIKHIIDTEKEESQVELPLHTDVTCDVLATLTQKCSTRGGEGTIASSWTIYNELAATRPDLIHVLAKPDWPHDTFGRNPPYYNRALLYHADGKVILNFSRRLLTGHTTLEPRSPNIPNLTEAQAEALDAVHFIAVEKQKKLPMEEGDIRFINNMGLVHGRDAFFDHDGSELSKRHLLRLWLHNEEKIWKLPPALQLIWDRVFADDERVGRWEPEPPTPEPRPDGPGPRSPSPCD</sequence>
<evidence type="ECO:0000313" key="4">
    <source>
        <dbReference type="EMBL" id="KAF2244324.1"/>
    </source>
</evidence>
<evidence type="ECO:0000256" key="1">
    <source>
        <dbReference type="ARBA" id="ARBA00023002"/>
    </source>
</evidence>
<feature type="domain" description="TauD/TfdA-like" evidence="3">
    <location>
        <begin position="124"/>
        <end position="370"/>
    </location>
</feature>
<keyword evidence="5" id="KW-1185">Reference proteome</keyword>
<dbReference type="Gene3D" id="3.60.130.10">
    <property type="entry name" value="Clavaminate synthase-like"/>
    <property type="match status" value="1"/>
</dbReference>
<dbReference type="OrthoDB" id="272271at2759"/>
<dbReference type="Pfam" id="PF02668">
    <property type="entry name" value="TauD"/>
    <property type="match status" value="1"/>
</dbReference>
<evidence type="ECO:0000313" key="5">
    <source>
        <dbReference type="Proteomes" id="UP000800094"/>
    </source>
</evidence>
<dbReference type="SUPFAM" id="SSF51197">
    <property type="entry name" value="Clavaminate synthase-like"/>
    <property type="match status" value="1"/>
</dbReference>
<dbReference type="GO" id="GO:0016491">
    <property type="term" value="F:oxidoreductase activity"/>
    <property type="evidence" value="ECO:0007669"/>
    <property type="project" value="UniProtKB-KW"/>
</dbReference>
<keyword evidence="1" id="KW-0560">Oxidoreductase</keyword>
<dbReference type="PANTHER" id="PTHR10696:SF54">
    <property type="entry name" value="FAMILY OXIDOREDUCTASE, PUTATIVE (AFU_ORTHOLOGUE AFUA_4G13850)-RELATED"/>
    <property type="match status" value="1"/>
</dbReference>
<protein>
    <submittedName>
        <fullName evidence="4">Clavaminate synthase-like protein</fullName>
    </submittedName>
</protein>
<gene>
    <name evidence="4" type="ORF">BU26DRAFT_464468</name>
</gene>
<feature type="compositionally biased region" description="Pro residues" evidence="2">
    <location>
        <begin position="404"/>
        <end position="424"/>
    </location>
</feature>
<dbReference type="InterPro" id="IPR042098">
    <property type="entry name" value="TauD-like_sf"/>
</dbReference>
<accession>A0A6A6I1F3</accession>
<dbReference type="InterPro" id="IPR003819">
    <property type="entry name" value="TauD/TfdA-like"/>
</dbReference>
<organism evidence="4 5">
    <name type="scientific">Trematosphaeria pertusa</name>
    <dbReference type="NCBI Taxonomy" id="390896"/>
    <lineage>
        <taxon>Eukaryota</taxon>
        <taxon>Fungi</taxon>
        <taxon>Dikarya</taxon>
        <taxon>Ascomycota</taxon>
        <taxon>Pezizomycotina</taxon>
        <taxon>Dothideomycetes</taxon>
        <taxon>Pleosporomycetidae</taxon>
        <taxon>Pleosporales</taxon>
        <taxon>Massarineae</taxon>
        <taxon>Trematosphaeriaceae</taxon>
        <taxon>Trematosphaeria</taxon>
    </lineage>
</organism>
<reference evidence="4" key="1">
    <citation type="journal article" date="2020" name="Stud. Mycol.">
        <title>101 Dothideomycetes genomes: a test case for predicting lifestyles and emergence of pathogens.</title>
        <authorList>
            <person name="Haridas S."/>
            <person name="Albert R."/>
            <person name="Binder M."/>
            <person name="Bloem J."/>
            <person name="Labutti K."/>
            <person name="Salamov A."/>
            <person name="Andreopoulos B."/>
            <person name="Baker S."/>
            <person name="Barry K."/>
            <person name="Bills G."/>
            <person name="Bluhm B."/>
            <person name="Cannon C."/>
            <person name="Castanera R."/>
            <person name="Culley D."/>
            <person name="Daum C."/>
            <person name="Ezra D."/>
            <person name="Gonzalez J."/>
            <person name="Henrissat B."/>
            <person name="Kuo A."/>
            <person name="Liang C."/>
            <person name="Lipzen A."/>
            <person name="Lutzoni F."/>
            <person name="Magnuson J."/>
            <person name="Mondo S."/>
            <person name="Nolan M."/>
            <person name="Ohm R."/>
            <person name="Pangilinan J."/>
            <person name="Park H.-J."/>
            <person name="Ramirez L."/>
            <person name="Alfaro M."/>
            <person name="Sun H."/>
            <person name="Tritt A."/>
            <person name="Yoshinaga Y."/>
            <person name="Zwiers L.-H."/>
            <person name="Turgeon B."/>
            <person name="Goodwin S."/>
            <person name="Spatafora J."/>
            <person name="Crous P."/>
            <person name="Grigoriev I."/>
        </authorList>
    </citation>
    <scope>NUCLEOTIDE SEQUENCE</scope>
    <source>
        <strain evidence="4">CBS 122368</strain>
    </source>
</reference>
<evidence type="ECO:0000259" key="3">
    <source>
        <dbReference type="Pfam" id="PF02668"/>
    </source>
</evidence>
<dbReference type="RefSeq" id="XP_033679328.1">
    <property type="nucleotide sequence ID" value="XM_033825166.1"/>
</dbReference>
<dbReference type="EMBL" id="ML987203">
    <property type="protein sequence ID" value="KAF2244324.1"/>
    <property type="molecule type" value="Genomic_DNA"/>
</dbReference>
<dbReference type="PANTHER" id="PTHR10696">
    <property type="entry name" value="GAMMA-BUTYROBETAINE HYDROXYLASE-RELATED"/>
    <property type="match status" value="1"/>
</dbReference>
<dbReference type="GeneID" id="54578496"/>
<proteinExistence type="predicted"/>